<dbReference type="PANTHER" id="PTHR34072:SF59">
    <property type="entry name" value="CCHC-TYPE INTEGRASE"/>
    <property type="match status" value="1"/>
</dbReference>
<evidence type="ECO:0000256" key="2">
    <source>
        <dbReference type="ARBA" id="ARBA00022695"/>
    </source>
</evidence>
<evidence type="ECO:0000256" key="3">
    <source>
        <dbReference type="ARBA" id="ARBA00022722"/>
    </source>
</evidence>
<dbReference type="InterPro" id="IPR043502">
    <property type="entry name" value="DNA/RNA_pol_sf"/>
</dbReference>
<organism evidence="9 10">
    <name type="scientific">Tanacetum coccineum</name>
    <dbReference type="NCBI Taxonomy" id="301880"/>
    <lineage>
        <taxon>Eukaryota</taxon>
        <taxon>Viridiplantae</taxon>
        <taxon>Streptophyta</taxon>
        <taxon>Embryophyta</taxon>
        <taxon>Tracheophyta</taxon>
        <taxon>Spermatophyta</taxon>
        <taxon>Magnoliopsida</taxon>
        <taxon>eudicotyledons</taxon>
        <taxon>Gunneridae</taxon>
        <taxon>Pentapetalae</taxon>
        <taxon>asterids</taxon>
        <taxon>campanulids</taxon>
        <taxon>Asterales</taxon>
        <taxon>Asteraceae</taxon>
        <taxon>Asteroideae</taxon>
        <taxon>Anthemideae</taxon>
        <taxon>Anthemidinae</taxon>
        <taxon>Tanacetum</taxon>
    </lineage>
</organism>
<dbReference type="InterPro" id="IPR021109">
    <property type="entry name" value="Peptidase_aspartic_dom_sf"/>
</dbReference>
<dbReference type="GO" id="GO:0003964">
    <property type="term" value="F:RNA-directed DNA polymerase activity"/>
    <property type="evidence" value="ECO:0007669"/>
    <property type="project" value="UniProtKB-KW"/>
</dbReference>
<sequence length="463" mass="52695">MTSNMVFNATKTLLAVAKSTITAAAKKEKGHRQETNSENCESSCWHSETKVSDGKLDHITRSAQEALSVGTDRHEKHQQRQYSGGMNADKNVSDRLSDAAGLWFGGIGATPDYCCCDWRRSTAQICWRKLVPSTRLDHALFIATPIGNIVVISHEFRRCPLRVGDNIRSANLFPLEMSDFEIILGTDWLIEHRAAIDCHTKRVILDTSSNEPRLESHPVIQNFPDVFPDELSRLPPERELGQVAFLGHIISADGINMDPAKVKAITKWPRRTTMIEVRSFLGLASFKELKRRLVSSPILTLPSETGGYQIYSDASKKGLGGVLLQHAVDFALKIWRRYLYGETCDIFTDHKILRYIFTQKELNMRQRRWLKLLKDYDVNIQYHPDKANVVVDALSRKNYGIMTCLEIQPKTMNDLELMKVELFVRGCEGYIASLTIKPNIILRIKESQKEDGELWVPVFEKLF</sequence>
<evidence type="ECO:0000256" key="5">
    <source>
        <dbReference type="ARBA" id="ARBA00022801"/>
    </source>
</evidence>
<dbReference type="PANTHER" id="PTHR34072">
    <property type="entry name" value="ENZYMATIC POLYPROTEIN-RELATED"/>
    <property type="match status" value="1"/>
</dbReference>
<keyword evidence="5" id="KW-0378">Hydrolase</keyword>
<evidence type="ECO:0000313" key="9">
    <source>
        <dbReference type="EMBL" id="GJT96741.1"/>
    </source>
</evidence>
<keyword evidence="4" id="KW-0255">Endonuclease</keyword>
<evidence type="ECO:0000256" key="1">
    <source>
        <dbReference type="ARBA" id="ARBA00022679"/>
    </source>
</evidence>
<dbReference type="Gene3D" id="2.40.70.10">
    <property type="entry name" value="Acid Proteases"/>
    <property type="match status" value="1"/>
</dbReference>
<gene>
    <name evidence="9" type="ORF">Tco_1092259</name>
</gene>
<evidence type="ECO:0000256" key="4">
    <source>
        <dbReference type="ARBA" id="ARBA00022759"/>
    </source>
</evidence>
<keyword evidence="1" id="KW-0808">Transferase</keyword>
<accession>A0ABQ5I9F4</accession>
<protein>
    <submittedName>
        <fullName evidence="9">Reverse transcriptase</fullName>
    </submittedName>
</protein>
<feature type="domain" description="Reverse transcriptase RNase H-like" evidence="7">
    <location>
        <begin position="327"/>
        <end position="376"/>
    </location>
</feature>
<dbReference type="Pfam" id="PF08284">
    <property type="entry name" value="RVP_2"/>
    <property type="match status" value="1"/>
</dbReference>
<dbReference type="CDD" id="cd09274">
    <property type="entry name" value="RNase_HI_RT_Ty3"/>
    <property type="match status" value="1"/>
</dbReference>
<evidence type="ECO:0000256" key="6">
    <source>
        <dbReference type="ARBA" id="ARBA00022918"/>
    </source>
</evidence>
<dbReference type="InterPro" id="IPR041373">
    <property type="entry name" value="RT_RNaseH"/>
</dbReference>
<dbReference type="SUPFAM" id="SSF56672">
    <property type="entry name" value="DNA/RNA polymerases"/>
    <property type="match status" value="1"/>
</dbReference>
<proteinExistence type="predicted"/>
<dbReference type="InterPro" id="IPR041577">
    <property type="entry name" value="RT_RNaseH_2"/>
</dbReference>
<dbReference type="Pfam" id="PF17917">
    <property type="entry name" value="RT_RNaseH"/>
    <property type="match status" value="1"/>
</dbReference>
<evidence type="ECO:0000259" key="7">
    <source>
        <dbReference type="Pfam" id="PF17917"/>
    </source>
</evidence>
<dbReference type="CDD" id="cd00303">
    <property type="entry name" value="retropepsin_like"/>
    <property type="match status" value="1"/>
</dbReference>
<dbReference type="Proteomes" id="UP001151760">
    <property type="component" value="Unassembled WGS sequence"/>
</dbReference>
<keyword evidence="3" id="KW-0540">Nuclease</keyword>
<keyword evidence="6 9" id="KW-0695">RNA-directed DNA polymerase</keyword>
<dbReference type="Pfam" id="PF17919">
    <property type="entry name" value="RT_RNaseH_2"/>
    <property type="match status" value="1"/>
</dbReference>
<comment type="caution">
    <text evidence="9">The sequence shown here is derived from an EMBL/GenBank/DDBJ whole genome shotgun (WGS) entry which is preliminary data.</text>
</comment>
<reference evidence="9" key="2">
    <citation type="submission" date="2022-01" db="EMBL/GenBank/DDBJ databases">
        <authorList>
            <person name="Yamashiro T."/>
            <person name="Shiraishi A."/>
            <person name="Satake H."/>
            <person name="Nakayama K."/>
        </authorList>
    </citation>
    <scope>NUCLEOTIDE SEQUENCE</scope>
</reference>
<name>A0ABQ5I9F4_9ASTR</name>
<dbReference type="EMBL" id="BQNB010020508">
    <property type="protein sequence ID" value="GJT96741.1"/>
    <property type="molecule type" value="Genomic_DNA"/>
</dbReference>
<evidence type="ECO:0000259" key="8">
    <source>
        <dbReference type="Pfam" id="PF17919"/>
    </source>
</evidence>
<evidence type="ECO:0000313" key="10">
    <source>
        <dbReference type="Proteomes" id="UP001151760"/>
    </source>
</evidence>
<keyword evidence="10" id="KW-1185">Reference proteome</keyword>
<feature type="domain" description="Reverse transcriptase/retrotransposon-derived protein RNase H-like" evidence="8">
    <location>
        <begin position="285"/>
        <end position="326"/>
    </location>
</feature>
<keyword evidence="2" id="KW-0548">Nucleotidyltransferase</keyword>
<reference evidence="9" key="1">
    <citation type="journal article" date="2022" name="Int. J. Mol. Sci.">
        <title>Draft Genome of Tanacetum Coccineum: Genomic Comparison of Closely Related Tanacetum-Family Plants.</title>
        <authorList>
            <person name="Yamashiro T."/>
            <person name="Shiraishi A."/>
            <person name="Nakayama K."/>
            <person name="Satake H."/>
        </authorList>
    </citation>
    <scope>NUCLEOTIDE SEQUENCE</scope>
</reference>